<dbReference type="InterPro" id="IPR036282">
    <property type="entry name" value="Glutathione-S-Trfase_C_sf"/>
</dbReference>
<dbReference type="Gene3D" id="1.20.1050.10">
    <property type="match status" value="1"/>
</dbReference>
<dbReference type="PROSITE" id="PS50405">
    <property type="entry name" value="GST_CTER"/>
    <property type="match status" value="1"/>
</dbReference>
<dbReference type="SUPFAM" id="SSF47616">
    <property type="entry name" value="GST C-terminal domain-like"/>
    <property type="match status" value="1"/>
</dbReference>
<dbReference type="Proteomes" id="UP000799778">
    <property type="component" value="Unassembled WGS sequence"/>
</dbReference>
<dbReference type="Gene3D" id="3.40.30.10">
    <property type="entry name" value="Glutaredoxin"/>
    <property type="match status" value="1"/>
</dbReference>
<dbReference type="InterPro" id="IPR004046">
    <property type="entry name" value="GST_C"/>
</dbReference>
<dbReference type="SUPFAM" id="SSF52833">
    <property type="entry name" value="Thioredoxin-like"/>
    <property type="match status" value="1"/>
</dbReference>
<comment type="similarity">
    <text evidence="1 2">Belongs to the GST superfamily.</text>
</comment>
<dbReference type="SFLD" id="SFLDG00358">
    <property type="entry name" value="Main_(cytGST)"/>
    <property type="match status" value="1"/>
</dbReference>
<dbReference type="Pfam" id="PF02798">
    <property type="entry name" value="GST_N"/>
    <property type="match status" value="1"/>
</dbReference>
<proteinExistence type="inferred from homology"/>
<evidence type="ECO:0000259" key="3">
    <source>
        <dbReference type="PROSITE" id="PS50404"/>
    </source>
</evidence>
<accession>A0A6A5XLP4</accession>
<name>A0A6A5XLP4_9PLEO</name>
<keyword evidence="6" id="KW-1185">Reference proteome</keyword>
<evidence type="ECO:0000313" key="6">
    <source>
        <dbReference type="Proteomes" id="UP000799778"/>
    </source>
</evidence>
<dbReference type="Pfam" id="PF00043">
    <property type="entry name" value="GST_C"/>
    <property type="match status" value="1"/>
</dbReference>
<evidence type="ECO:0000259" key="4">
    <source>
        <dbReference type="PROSITE" id="PS50405"/>
    </source>
</evidence>
<dbReference type="PROSITE" id="PS50404">
    <property type="entry name" value="GST_NTER"/>
    <property type="match status" value="1"/>
</dbReference>
<dbReference type="GeneID" id="54281939"/>
<dbReference type="InterPro" id="IPR010987">
    <property type="entry name" value="Glutathione-S-Trfase_C-like"/>
</dbReference>
<evidence type="ECO:0000313" key="5">
    <source>
        <dbReference type="EMBL" id="KAF2014082.1"/>
    </source>
</evidence>
<evidence type="ECO:0000256" key="1">
    <source>
        <dbReference type="ARBA" id="ARBA00007409"/>
    </source>
</evidence>
<dbReference type="InterPro" id="IPR040079">
    <property type="entry name" value="Glutathione_S-Trfase"/>
</dbReference>
<feature type="domain" description="GST N-terminal" evidence="3">
    <location>
        <begin position="1"/>
        <end position="83"/>
    </location>
</feature>
<dbReference type="RefSeq" id="XP_033382421.1">
    <property type="nucleotide sequence ID" value="XM_033524542.1"/>
</dbReference>
<dbReference type="PANTHER" id="PTHR44051">
    <property type="entry name" value="GLUTATHIONE S-TRANSFERASE-RELATED"/>
    <property type="match status" value="1"/>
</dbReference>
<dbReference type="InterPro" id="IPR004045">
    <property type="entry name" value="Glutathione_S-Trfase_N"/>
</dbReference>
<dbReference type="EMBL" id="ML978071">
    <property type="protein sequence ID" value="KAF2014082.1"/>
    <property type="molecule type" value="Genomic_DNA"/>
</dbReference>
<organism evidence="5 6">
    <name type="scientific">Aaosphaeria arxii CBS 175.79</name>
    <dbReference type="NCBI Taxonomy" id="1450172"/>
    <lineage>
        <taxon>Eukaryota</taxon>
        <taxon>Fungi</taxon>
        <taxon>Dikarya</taxon>
        <taxon>Ascomycota</taxon>
        <taxon>Pezizomycotina</taxon>
        <taxon>Dothideomycetes</taxon>
        <taxon>Pleosporomycetidae</taxon>
        <taxon>Pleosporales</taxon>
        <taxon>Pleosporales incertae sedis</taxon>
        <taxon>Aaosphaeria</taxon>
    </lineage>
</organism>
<dbReference type="InterPro" id="IPR036249">
    <property type="entry name" value="Thioredoxin-like_sf"/>
</dbReference>
<dbReference type="OrthoDB" id="412788at2759"/>
<dbReference type="AlphaFoldDB" id="A0A6A5XLP4"/>
<evidence type="ECO:0000256" key="2">
    <source>
        <dbReference type="RuleBase" id="RU003494"/>
    </source>
</evidence>
<reference evidence="5" key="1">
    <citation type="journal article" date="2020" name="Stud. Mycol.">
        <title>101 Dothideomycetes genomes: a test case for predicting lifestyles and emergence of pathogens.</title>
        <authorList>
            <person name="Haridas S."/>
            <person name="Albert R."/>
            <person name="Binder M."/>
            <person name="Bloem J."/>
            <person name="Labutti K."/>
            <person name="Salamov A."/>
            <person name="Andreopoulos B."/>
            <person name="Baker S."/>
            <person name="Barry K."/>
            <person name="Bills G."/>
            <person name="Bluhm B."/>
            <person name="Cannon C."/>
            <person name="Castanera R."/>
            <person name="Culley D."/>
            <person name="Daum C."/>
            <person name="Ezra D."/>
            <person name="Gonzalez J."/>
            <person name="Henrissat B."/>
            <person name="Kuo A."/>
            <person name="Liang C."/>
            <person name="Lipzen A."/>
            <person name="Lutzoni F."/>
            <person name="Magnuson J."/>
            <person name="Mondo S."/>
            <person name="Nolan M."/>
            <person name="Ohm R."/>
            <person name="Pangilinan J."/>
            <person name="Park H.-J."/>
            <person name="Ramirez L."/>
            <person name="Alfaro M."/>
            <person name="Sun H."/>
            <person name="Tritt A."/>
            <person name="Yoshinaga Y."/>
            <person name="Zwiers L.-H."/>
            <person name="Turgeon B."/>
            <person name="Goodwin S."/>
            <person name="Spatafora J."/>
            <person name="Crous P."/>
            <person name="Grigoriev I."/>
        </authorList>
    </citation>
    <scope>NUCLEOTIDE SEQUENCE</scope>
    <source>
        <strain evidence="5">CBS 175.79</strain>
    </source>
</reference>
<protein>
    <submittedName>
        <fullName evidence="5">Glutathione s-transferas-like protein</fullName>
    </submittedName>
</protein>
<dbReference type="PANTHER" id="PTHR44051:SF8">
    <property type="entry name" value="GLUTATHIONE S-TRANSFERASE GSTA"/>
    <property type="match status" value="1"/>
</dbReference>
<dbReference type="SFLD" id="SFLDS00019">
    <property type="entry name" value="Glutathione_Transferase_(cytos"/>
    <property type="match status" value="1"/>
</dbReference>
<gene>
    <name evidence="5" type="ORF">BU24DRAFT_373882</name>
</gene>
<sequence>MALKVYCDPCTINSRKVLAALQQMNADYEIQYVDYFAGEHKSDEFKKINPHATVPAATDGPNLTLTESNAILQYVADTTGAETMYPKDLKKRAIINRWLLWEASAWFPCCYVYVIENFVKPSFFKQQPEQKALDAEAPKFHRYAHVLNEQLGRTKWLTSDTDVTIADFAVAAPLHLYTASKIPLDKYPNLKRWMTEGIEQLAGWEKTQGAVDKVFPRQDD</sequence>
<feature type="domain" description="GST C-terminal" evidence="4">
    <location>
        <begin position="88"/>
        <end position="220"/>
    </location>
</feature>